<name>A0ABD5YVH1_9EURY</name>
<accession>A0ABD5YVH1</accession>
<evidence type="ECO:0000313" key="1">
    <source>
        <dbReference type="EMBL" id="MFC7191852.1"/>
    </source>
</evidence>
<gene>
    <name evidence="1" type="ORF">ACFQL7_20080</name>
    <name evidence="2" type="ORF">ACFQL7_20855</name>
</gene>
<protein>
    <submittedName>
        <fullName evidence="2">Uncharacterized protein</fullName>
    </submittedName>
</protein>
<dbReference type="GeneID" id="76201642"/>
<reference evidence="2" key="3">
    <citation type="submission" date="2024-09" db="EMBL/GenBank/DDBJ databases">
        <authorList>
            <person name="Sun Q."/>
        </authorList>
    </citation>
    <scope>NUCLEOTIDE SEQUENCE</scope>
    <source>
        <strain evidence="2">NBRC 107106</strain>
    </source>
</reference>
<dbReference type="Proteomes" id="UP001596417">
    <property type="component" value="Unassembled WGS sequence"/>
</dbReference>
<reference evidence="2" key="1">
    <citation type="journal article" date="2014" name="Int. J. Syst. Evol. Microbiol.">
        <title>Complete genome sequence of Corynebacterium casei LMG S-19264T (=DSM 44701T), isolated from a smear-ripened cheese.</title>
        <authorList>
            <consortium name="US DOE Joint Genome Institute (JGI-PGF)"/>
            <person name="Walter F."/>
            <person name="Albersmeier A."/>
            <person name="Kalinowski J."/>
            <person name="Ruckert C."/>
        </authorList>
    </citation>
    <scope>NUCLEOTIDE SEQUENCE [LARGE SCALE GENOMIC DNA]</scope>
    <source>
        <strain evidence="2">NBRC 107106</strain>
    </source>
</reference>
<keyword evidence="3" id="KW-1185">Reference proteome</keyword>
<dbReference type="RefSeq" id="WP_264822312.1">
    <property type="nucleotide sequence ID" value="NZ_CP110249.1"/>
</dbReference>
<evidence type="ECO:0000313" key="2">
    <source>
        <dbReference type="EMBL" id="MFC7192004.1"/>
    </source>
</evidence>
<sequence length="437" mass="46226">MVSIGGTALPGVKTTVESANNAAVNVGAPAQVGLVGQGDLTTGTATAGEVYEIRTPSQARSEFGTGTLLAEAAVDALTEGAYPVYCAPAGETSVSAEDIGTSATGTLANAPVTEDVEDMSVTVDSSSKTPVVTYKDPTTQTPGTDEFLYNPVTGAYALSTAPSTSATVDYVHYDYQVAVDAIINEEGERIDFLGSVNENDNVVSMIHDAALQQIQFYNFMIAVAGFAPYIADTSTITAEYDSSRIQQLYPTRNADGESIIGSYLGLRGRIGIDNSPIFKRLKTQNDLIQTLSKGSQTDLVNEQIVPVADEARGSRIVEDLTCVADDNAGESSMRQALHRLIVDYVTEIVNEASERFIGELHTQSARNALRSIIVSELQQLRNTNAITAFTVTVEKVDAMTASVDCGIDTIDPLRNILATITAGQIENPDQQVSSAAA</sequence>
<organism evidence="2 3">
    <name type="scientific">Halocatena marina</name>
    <dbReference type="NCBI Taxonomy" id="2934937"/>
    <lineage>
        <taxon>Archaea</taxon>
        <taxon>Methanobacteriati</taxon>
        <taxon>Methanobacteriota</taxon>
        <taxon>Stenosarchaea group</taxon>
        <taxon>Halobacteria</taxon>
        <taxon>Halobacteriales</taxon>
        <taxon>Natronomonadaceae</taxon>
        <taxon>Halocatena</taxon>
    </lineage>
</organism>
<dbReference type="EMBL" id="JBHTAX010000002">
    <property type="protein sequence ID" value="MFC7192004.1"/>
    <property type="molecule type" value="Genomic_DNA"/>
</dbReference>
<dbReference type="EMBL" id="JBHTAX010000001">
    <property type="protein sequence ID" value="MFC7191852.1"/>
    <property type="molecule type" value="Genomic_DNA"/>
</dbReference>
<reference evidence="3" key="2">
    <citation type="journal article" date="2019" name="Int. J. Syst. Evol. Microbiol.">
        <title>The Global Catalogue of Microorganisms (GCM) 10K type strain sequencing project: providing services to taxonomists for standard genome sequencing and annotation.</title>
        <authorList>
            <consortium name="The Broad Institute Genomics Platform"/>
            <consortium name="The Broad Institute Genome Sequencing Center for Infectious Disease"/>
            <person name="Wu L."/>
            <person name="Ma J."/>
        </authorList>
    </citation>
    <scope>NUCLEOTIDE SEQUENCE [LARGE SCALE GENOMIC DNA]</scope>
    <source>
        <strain evidence="3">RDMS1</strain>
    </source>
</reference>
<comment type="caution">
    <text evidence="2">The sequence shown here is derived from an EMBL/GenBank/DDBJ whole genome shotgun (WGS) entry which is preliminary data.</text>
</comment>
<dbReference type="AlphaFoldDB" id="A0ABD5YVH1"/>
<proteinExistence type="predicted"/>
<evidence type="ECO:0000313" key="3">
    <source>
        <dbReference type="Proteomes" id="UP001596417"/>
    </source>
</evidence>